<dbReference type="PRINTS" id="PR00252">
    <property type="entry name" value="NRIONCHANNEL"/>
</dbReference>
<feature type="signal peptide" evidence="6">
    <location>
        <begin position="1"/>
        <end position="20"/>
    </location>
</feature>
<feature type="transmembrane region" description="Helical" evidence="5">
    <location>
        <begin position="264"/>
        <end position="282"/>
    </location>
</feature>
<sequence length="392" mass="44771">MVGLITFLLFLFSVAEITNSTTVDAINRLNEDLLRNYKKNIRPPFDNSQTLKVRTVILLMSVLDYDDVSGILRVIAGATISWNDYRLIWNPLINDNITDFMVLRDLIWFPDVIVTNPAVEAKPLTSVERVRVRVYPDGEIVYTLADKISVMCESDMTYFPFDTQTCDITFIPWLYYRREVYLVNEGSKVNLEFYVNNSVWDLFSNKVEETGRGMYGGVKAQITLKRRPLYFCINMLMPVLILAILNPLVFVLPPESGERISFSVTIFLSFAVFMTVIGDQLPKSSTSISRTSCFLWAVVSYSAVIIMAAIINLWIYHKEASQRNVFKWNQKNFLCKDVDCGTCQSGNSLKYRTEKSGTGCSRDMTKTVDYVAFIVSYLFLIFVVVAFSLSVI</sequence>
<dbReference type="InterPro" id="IPR006201">
    <property type="entry name" value="Neur_channel"/>
</dbReference>
<dbReference type="Pfam" id="PF02931">
    <property type="entry name" value="Neur_chan_LBD"/>
    <property type="match status" value="1"/>
</dbReference>
<evidence type="ECO:0000256" key="1">
    <source>
        <dbReference type="ARBA" id="ARBA00004141"/>
    </source>
</evidence>
<keyword evidence="3 5" id="KW-1133">Transmembrane helix</keyword>
<keyword evidence="10" id="KW-1185">Reference proteome</keyword>
<dbReference type="Gene3D" id="1.20.58.390">
    <property type="entry name" value="Neurotransmitter-gated ion-channel transmembrane domain"/>
    <property type="match status" value="1"/>
</dbReference>
<dbReference type="SUPFAM" id="SSF90112">
    <property type="entry name" value="Neurotransmitter-gated ion-channel transmembrane pore"/>
    <property type="match status" value="1"/>
</dbReference>
<keyword evidence="2 5" id="KW-0812">Transmembrane</keyword>
<evidence type="ECO:0000256" key="6">
    <source>
        <dbReference type="SAM" id="SignalP"/>
    </source>
</evidence>
<evidence type="ECO:0000256" key="2">
    <source>
        <dbReference type="ARBA" id="ARBA00022692"/>
    </source>
</evidence>
<dbReference type="GO" id="GO:0005230">
    <property type="term" value="F:extracellular ligand-gated monoatomic ion channel activity"/>
    <property type="evidence" value="ECO:0007669"/>
    <property type="project" value="InterPro"/>
</dbReference>
<accession>A0AA88XNM9</accession>
<dbReference type="SUPFAM" id="SSF63712">
    <property type="entry name" value="Nicotinic receptor ligand binding domain-like"/>
    <property type="match status" value="1"/>
</dbReference>
<dbReference type="CDD" id="cd18989">
    <property type="entry name" value="LGIC_ECD_cation"/>
    <property type="match status" value="1"/>
</dbReference>
<feature type="domain" description="Neurotransmitter-gated ion-channel ligand-binding" evidence="7">
    <location>
        <begin position="28"/>
        <end position="228"/>
    </location>
</feature>
<reference evidence="9" key="1">
    <citation type="submission" date="2019-08" db="EMBL/GenBank/DDBJ databases">
        <title>The improved chromosome-level genome for the pearl oyster Pinctada fucata martensii using PacBio sequencing and Hi-C.</title>
        <authorList>
            <person name="Zheng Z."/>
        </authorList>
    </citation>
    <scope>NUCLEOTIDE SEQUENCE</scope>
    <source>
        <strain evidence="9">ZZ-2019</strain>
        <tissue evidence="9">Adductor muscle</tissue>
    </source>
</reference>
<dbReference type="Pfam" id="PF02932">
    <property type="entry name" value="Neur_chan_memb"/>
    <property type="match status" value="1"/>
</dbReference>
<keyword evidence="4 5" id="KW-0472">Membrane</keyword>
<name>A0AA88XNM9_PINIB</name>
<evidence type="ECO:0000259" key="8">
    <source>
        <dbReference type="Pfam" id="PF02932"/>
    </source>
</evidence>
<organism evidence="9 10">
    <name type="scientific">Pinctada imbricata</name>
    <name type="common">Atlantic pearl-oyster</name>
    <name type="synonym">Pinctada martensii</name>
    <dbReference type="NCBI Taxonomy" id="66713"/>
    <lineage>
        <taxon>Eukaryota</taxon>
        <taxon>Metazoa</taxon>
        <taxon>Spiralia</taxon>
        <taxon>Lophotrochozoa</taxon>
        <taxon>Mollusca</taxon>
        <taxon>Bivalvia</taxon>
        <taxon>Autobranchia</taxon>
        <taxon>Pteriomorphia</taxon>
        <taxon>Pterioida</taxon>
        <taxon>Pterioidea</taxon>
        <taxon>Pteriidae</taxon>
        <taxon>Pinctada</taxon>
    </lineage>
</organism>
<dbReference type="InterPro" id="IPR038050">
    <property type="entry name" value="Neuro_actylchol_rec"/>
</dbReference>
<feature type="transmembrane region" description="Helical" evidence="5">
    <location>
        <begin position="294"/>
        <end position="316"/>
    </location>
</feature>
<gene>
    <name evidence="9" type="ORF">FSP39_014396</name>
</gene>
<dbReference type="FunFam" id="2.70.170.10:FF:000028">
    <property type="entry name" value="AcetylCholine Receptor"/>
    <property type="match status" value="1"/>
</dbReference>
<evidence type="ECO:0000313" key="10">
    <source>
        <dbReference type="Proteomes" id="UP001186944"/>
    </source>
</evidence>
<feature type="chain" id="PRO_5041720777" evidence="6">
    <location>
        <begin position="21"/>
        <end position="392"/>
    </location>
</feature>
<evidence type="ECO:0000256" key="4">
    <source>
        <dbReference type="ARBA" id="ARBA00023136"/>
    </source>
</evidence>
<evidence type="ECO:0000313" key="9">
    <source>
        <dbReference type="EMBL" id="KAK3084497.1"/>
    </source>
</evidence>
<feature type="transmembrane region" description="Helical" evidence="5">
    <location>
        <begin position="370"/>
        <end position="391"/>
    </location>
</feature>
<dbReference type="GO" id="GO:0016020">
    <property type="term" value="C:membrane"/>
    <property type="evidence" value="ECO:0007669"/>
    <property type="project" value="UniProtKB-SubCell"/>
</dbReference>
<dbReference type="AlphaFoldDB" id="A0AA88XNM9"/>
<feature type="transmembrane region" description="Helical" evidence="5">
    <location>
        <begin position="228"/>
        <end position="252"/>
    </location>
</feature>
<comment type="caution">
    <text evidence="9">The sequence shown here is derived from an EMBL/GenBank/DDBJ whole genome shotgun (WGS) entry which is preliminary data.</text>
</comment>
<dbReference type="EMBL" id="VSWD01000013">
    <property type="protein sequence ID" value="KAK3084497.1"/>
    <property type="molecule type" value="Genomic_DNA"/>
</dbReference>
<dbReference type="CDD" id="cd19051">
    <property type="entry name" value="LGIC_TM_cation"/>
    <property type="match status" value="1"/>
</dbReference>
<dbReference type="Proteomes" id="UP001186944">
    <property type="component" value="Unassembled WGS sequence"/>
</dbReference>
<evidence type="ECO:0000259" key="7">
    <source>
        <dbReference type="Pfam" id="PF02931"/>
    </source>
</evidence>
<proteinExistence type="predicted"/>
<evidence type="ECO:0000256" key="3">
    <source>
        <dbReference type="ARBA" id="ARBA00022989"/>
    </source>
</evidence>
<dbReference type="InterPro" id="IPR006202">
    <property type="entry name" value="Neur_chan_lig-bd"/>
</dbReference>
<keyword evidence="6" id="KW-0732">Signal</keyword>
<dbReference type="Gene3D" id="2.70.170.10">
    <property type="entry name" value="Neurotransmitter-gated ion-channel ligand-binding domain"/>
    <property type="match status" value="1"/>
</dbReference>
<feature type="domain" description="Neurotransmitter-gated ion-channel transmembrane" evidence="8">
    <location>
        <begin position="236"/>
        <end position="336"/>
    </location>
</feature>
<dbReference type="GO" id="GO:0004888">
    <property type="term" value="F:transmembrane signaling receptor activity"/>
    <property type="evidence" value="ECO:0007669"/>
    <property type="project" value="InterPro"/>
</dbReference>
<protein>
    <submittedName>
        <fullName evidence="9">Uncharacterized protein</fullName>
    </submittedName>
</protein>
<dbReference type="InterPro" id="IPR036734">
    <property type="entry name" value="Neur_chan_lig-bd_sf"/>
</dbReference>
<dbReference type="PANTHER" id="PTHR18945">
    <property type="entry name" value="NEUROTRANSMITTER GATED ION CHANNEL"/>
    <property type="match status" value="1"/>
</dbReference>
<dbReference type="InterPro" id="IPR036719">
    <property type="entry name" value="Neuro-gated_channel_TM_sf"/>
</dbReference>
<comment type="subcellular location">
    <subcellularLocation>
        <location evidence="1">Membrane</location>
        <topology evidence="1">Multi-pass membrane protein</topology>
    </subcellularLocation>
</comment>
<dbReference type="InterPro" id="IPR006029">
    <property type="entry name" value="Neurotrans-gated_channel_TM"/>
</dbReference>
<evidence type="ECO:0000256" key="5">
    <source>
        <dbReference type="SAM" id="Phobius"/>
    </source>
</evidence>